<name>A0A2N0U132_9FLAO</name>
<sequence length="185" mass="22356">MSQQTKENIVEDTISNYNDRLLAFIKPKVKNNEDAEDILQEVWYQFSNLTNFSQIVNIGNWLYRVTRNKITDNYRKKKTGNLEDYNFEDNDNFSSIKDLLLMDEAKDPELKMYQEEIWRALFEALEELPKNQRLVYIENEIENKTLQQISEEQNTNIKTIISRKHYAIKHLRKRLYQLYSDLKNY</sequence>
<feature type="domain" description="RNA polymerase sigma-70 region 2" evidence="6">
    <location>
        <begin position="15"/>
        <end position="78"/>
    </location>
</feature>
<dbReference type="GO" id="GO:0016987">
    <property type="term" value="F:sigma factor activity"/>
    <property type="evidence" value="ECO:0007669"/>
    <property type="project" value="UniProtKB-KW"/>
</dbReference>
<dbReference type="SUPFAM" id="SSF88659">
    <property type="entry name" value="Sigma3 and sigma4 domains of RNA polymerase sigma factors"/>
    <property type="match status" value="1"/>
</dbReference>
<dbReference type="Proteomes" id="UP000232673">
    <property type="component" value="Unassembled WGS sequence"/>
</dbReference>
<dbReference type="InterPro" id="IPR036388">
    <property type="entry name" value="WH-like_DNA-bd_sf"/>
</dbReference>
<dbReference type="InterPro" id="IPR007627">
    <property type="entry name" value="RNA_pol_sigma70_r2"/>
</dbReference>
<dbReference type="STRING" id="447422.SAMN05660903_02715"/>
<keyword evidence="2" id="KW-0805">Transcription regulation</keyword>
<dbReference type="InterPro" id="IPR039425">
    <property type="entry name" value="RNA_pol_sigma-70-like"/>
</dbReference>
<evidence type="ECO:0000313" key="8">
    <source>
        <dbReference type="EMBL" id="PKD20701.1"/>
    </source>
</evidence>
<dbReference type="InterPro" id="IPR013325">
    <property type="entry name" value="RNA_pol_sigma_r2"/>
</dbReference>
<evidence type="ECO:0000256" key="5">
    <source>
        <dbReference type="ARBA" id="ARBA00023163"/>
    </source>
</evidence>
<dbReference type="Gene3D" id="1.10.1740.10">
    <property type="match status" value="1"/>
</dbReference>
<reference evidence="8 9" key="1">
    <citation type="submission" date="2015-10" db="EMBL/GenBank/DDBJ databases">
        <title>Draft genome sequence of Salegentibacter salinarum KCTC 12975.</title>
        <authorList>
            <person name="Lin W."/>
            <person name="Zheng Q."/>
        </authorList>
    </citation>
    <scope>NUCLEOTIDE SEQUENCE [LARGE SCALE GENOMIC DNA]</scope>
    <source>
        <strain evidence="8 9">KCTC 12975</strain>
    </source>
</reference>
<dbReference type="Pfam" id="PF08281">
    <property type="entry name" value="Sigma70_r4_2"/>
    <property type="match status" value="1"/>
</dbReference>
<dbReference type="PANTHER" id="PTHR43133">
    <property type="entry name" value="RNA POLYMERASE ECF-TYPE SIGMA FACTO"/>
    <property type="match status" value="1"/>
</dbReference>
<accession>A0A2N0U132</accession>
<dbReference type="GO" id="GO:0006352">
    <property type="term" value="P:DNA-templated transcription initiation"/>
    <property type="evidence" value="ECO:0007669"/>
    <property type="project" value="InterPro"/>
</dbReference>
<dbReference type="OrthoDB" id="9784272at2"/>
<dbReference type="RefSeq" id="WP_079713732.1">
    <property type="nucleotide sequence ID" value="NZ_FUZC01000011.1"/>
</dbReference>
<evidence type="ECO:0000256" key="1">
    <source>
        <dbReference type="ARBA" id="ARBA00010641"/>
    </source>
</evidence>
<keyword evidence="4" id="KW-0238">DNA-binding</keyword>
<dbReference type="InterPro" id="IPR013324">
    <property type="entry name" value="RNA_pol_sigma_r3/r4-like"/>
</dbReference>
<evidence type="ECO:0000259" key="7">
    <source>
        <dbReference type="Pfam" id="PF08281"/>
    </source>
</evidence>
<evidence type="ECO:0000259" key="6">
    <source>
        <dbReference type="Pfam" id="PF04542"/>
    </source>
</evidence>
<organism evidence="8 9">
    <name type="scientific">Salegentibacter salinarum</name>
    <dbReference type="NCBI Taxonomy" id="447422"/>
    <lineage>
        <taxon>Bacteria</taxon>
        <taxon>Pseudomonadati</taxon>
        <taxon>Bacteroidota</taxon>
        <taxon>Flavobacteriia</taxon>
        <taxon>Flavobacteriales</taxon>
        <taxon>Flavobacteriaceae</taxon>
        <taxon>Salegentibacter</taxon>
    </lineage>
</organism>
<evidence type="ECO:0000256" key="4">
    <source>
        <dbReference type="ARBA" id="ARBA00023125"/>
    </source>
</evidence>
<keyword evidence="5" id="KW-0804">Transcription</keyword>
<feature type="domain" description="RNA polymerase sigma factor 70 region 4 type 2" evidence="7">
    <location>
        <begin position="120"/>
        <end position="171"/>
    </location>
</feature>
<comment type="similarity">
    <text evidence="1">Belongs to the sigma-70 factor family. ECF subfamily.</text>
</comment>
<dbReference type="AlphaFoldDB" id="A0A2N0U132"/>
<evidence type="ECO:0000313" key="9">
    <source>
        <dbReference type="Proteomes" id="UP000232673"/>
    </source>
</evidence>
<evidence type="ECO:0000256" key="3">
    <source>
        <dbReference type="ARBA" id="ARBA00023082"/>
    </source>
</evidence>
<dbReference type="Pfam" id="PF04542">
    <property type="entry name" value="Sigma70_r2"/>
    <property type="match status" value="1"/>
</dbReference>
<dbReference type="CDD" id="cd06171">
    <property type="entry name" value="Sigma70_r4"/>
    <property type="match status" value="1"/>
</dbReference>
<dbReference type="EMBL" id="LKTS01000004">
    <property type="protein sequence ID" value="PKD20701.1"/>
    <property type="molecule type" value="Genomic_DNA"/>
</dbReference>
<protein>
    <submittedName>
        <fullName evidence="8">RNA polymerase subunit sigma-24</fullName>
    </submittedName>
</protein>
<dbReference type="SUPFAM" id="SSF88946">
    <property type="entry name" value="Sigma2 domain of RNA polymerase sigma factors"/>
    <property type="match status" value="1"/>
</dbReference>
<proteinExistence type="inferred from homology"/>
<evidence type="ECO:0000256" key="2">
    <source>
        <dbReference type="ARBA" id="ARBA00023015"/>
    </source>
</evidence>
<dbReference type="InterPro" id="IPR013249">
    <property type="entry name" value="RNA_pol_sigma70_r4_t2"/>
</dbReference>
<dbReference type="Gene3D" id="1.10.10.10">
    <property type="entry name" value="Winged helix-like DNA-binding domain superfamily/Winged helix DNA-binding domain"/>
    <property type="match status" value="1"/>
</dbReference>
<comment type="caution">
    <text evidence="8">The sequence shown here is derived from an EMBL/GenBank/DDBJ whole genome shotgun (WGS) entry which is preliminary data.</text>
</comment>
<dbReference type="InterPro" id="IPR014284">
    <property type="entry name" value="RNA_pol_sigma-70_dom"/>
</dbReference>
<dbReference type="NCBIfam" id="TIGR02937">
    <property type="entry name" value="sigma70-ECF"/>
    <property type="match status" value="1"/>
</dbReference>
<dbReference type="PANTHER" id="PTHR43133:SF8">
    <property type="entry name" value="RNA POLYMERASE SIGMA FACTOR HI_1459-RELATED"/>
    <property type="match status" value="1"/>
</dbReference>
<keyword evidence="9" id="KW-1185">Reference proteome</keyword>
<keyword evidence="3" id="KW-0731">Sigma factor</keyword>
<gene>
    <name evidence="8" type="ORF">APR41_13595</name>
</gene>
<dbReference type="GO" id="GO:0003677">
    <property type="term" value="F:DNA binding"/>
    <property type="evidence" value="ECO:0007669"/>
    <property type="project" value="UniProtKB-KW"/>
</dbReference>